<comment type="subcellular location">
    <subcellularLocation>
        <location evidence="1">Nucleus</location>
    </subcellularLocation>
</comment>
<evidence type="ECO:0000256" key="2">
    <source>
        <dbReference type="ARBA" id="ARBA00022723"/>
    </source>
</evidence>
<feature type="domain" description="Zn(2)-C6 fungal-type" evidence="9">
    <location>
        <begin position="52"/>
        <end position="84"/>
    </location>
</feature>
<dbReference type="InterPro" id="IPR051615">
    <property type="entry name" value="Transcr_Regulatory_Elem"/>
</dbReference>
<dbReference type="GO" id="GO:0000981">
    <property type="term" value="F:DNA-binding transcription factor activity, RNA polymerase II-specific"/>
    <property type="evidence" value="ECO:0007669"/>
    <property type="project" value="InterPro"/>
</dbReference>
<evidence type="ECO:0000256" key="5">
    <source>
        <dbReference type="ARBA" id="ARBA00023125"/>
    </source>
</evidence>
<dbReference type="SMART" id="SM00066">
    <property type="entry name" value="GAL4"/>
    <property type="match status" value="1"/>
</dbReference>
<keyword evidence="3" id="KW-0862">Zinc</keyword>
<dbReference type="GO" id="GO:0003677">
    <property type="term" value="F:DNA binding"/>
    <property type="evidence" value="ECO:0007669"/>
    <property type="project" value="UniProtKB-KW"/>
</dbReference>
<evidence type="ECO:0000256" key="3">
    <source>
        <dbReference type="ARBA" id="ARBA00022833"/>
    </source>
</evidence>
<feature type="region of interest" description="Disordered" evidence="8">
    <location>
        <begin position="798"/>
        <end position="844"/>
    </location>
</feature>
<reference evidence="10" key="1">
    <citation type="submission" date="2023-03" db="EMBL/GenBank/DDBJ databases">
        <title>Complete genome of Cladonia borealis.</title>
        <authorList>
            <person name="Park H."/>
        </authorList>
    </citation>
    <scope>NUCLEOTIDE SEQUENCE</scope>
    <source>
        <strain evidence="10">ANT050790</strain>
    </source>
</reference>
<keyword evidence="11" id="KW-1185">Reference proteome</keyword>
<comment type="caution">
    <text evidence="10">The sequence shown here is derived from an EMBL/GenBank/DDBJ whole genome shotgun (WGS) entry which is preliminary data.</text>
</comment>
<dbReference type="AlphaFoldDB" id="A0AA39R8I3"/>
<feature type="region of interest" description="Disordered" evidence="8">
    <location>
        <begin position="678"/>
        <end position="770"/>
    </location>
</feature>
<evidence type="ECO:0000313" key="11">
    <source>
        <dbReference type="Proteomes" id="UP001166286"/>
    </source>
</evidence>
<evidence type="ECO:0000256" key="6">
    <source>
        <dbReference type="ARBA" id="ARBA00023163"/>
    </source>
</evidence>
<gene>
    <name evidence="10" type="ORF">JMJ35_001693</name>
</gene>
<feature type="compositionally biased region" description="Polar residues" evidence="8">
    <location>
        <begin position="758"/>
        <end position="770"/>
    </location>
</feature>
<dbReference type="PANTHER" id="PTHR31313">
    <property type="entry name" value="TY1 ENHANCER ACTIVATOR"/>
    <property type="match status" value="1"/>
</dbReference>
<dbReference type="CDD" id="cd12148">
    <property type="entry name" value="fungal_TF_MHR"/>
    <property type="match status" value="1"/>
</dbReference>
<evidence type="ECO:0000256" key="7">
    <source>
        <dbReference type="ARBA" id="ARBA00023242"/>
    </source>
</evidence>
<feature type="compositionally biased region" description="Polar residues" evidence="8">
    <location>
        <begin position="712"/>
        <end position="725"/>
    </location>
</feature>
<dbReference type="Pfam" id="PF00172">
    <property type="entry name" value="Zn_clus"/>
    <property type="match status" value="1"/>
</dbReference>
<dbReference type="GO" id="GO:0008270">
    <property type="term" value="F:zinc ion binding"/>
    <property type="evidence" value="ECO:0007669"/>
    <property type="project" value="InterPro"/>
</dbReference>
<dbReference type="InterPro" id="IPR007219">
    <property type="entry name" value="XnlR_reg_dom"/>
</dbReference>
<evidence type="ECO:0000256" key="1">
    <source>
        <dbReference type="ARBA" id="ARBA00004123"/>
    </source>
</evidence>
<proteinExistence type="predicted"/>
<dbReference type="GO" id="GO:0006351">
    <property type="term" value="P:DNA-templated transcription"/>
    <property type="evidence" value="ECO:0007669"/>
    <property type="project" value="InterPro"/>
</dbReference>
<dbReference type="InterPro" id="IPR001138">
    <property type="entry name" value="Zn2Cys6_DnaBD"/>
</dbReference>
<accession>A0AA39R8I3</accession>
<feature type="compositionally biased region" description="Low complexity" evidence="8">
    <location>
        <begin position="800"/>
        <end position="814"/>
    </location>
</feature>
<dbReference type="Pfam" id="PF04082">
    <property type="entry name" value="Fungal_trans"/>
    <property type="match status" value="1"/>
</dbReference>
<keyword evidence="6" id="KW-0804">Transcription</keyword>
<dbReference type="Gene3D" id="4.10.240.10">
    <property type="entry name" value="Zn(2)-C6 fungal-type DNA-binding domain"/>
    <property type="match status" value="1"/>
</dbReference>
<sequence>MNSGPEIRPLQPQFPMQNFSFAPPNMGVGADKKNYVFVDEHNRHKRLKVMRACEGCRRRKIKCDAATTNQWPCASCVRLKQHCVPPTLNYDRTHAAGGNISGLERVLDFDNSSGSGDEDYSHPAGAAQVFELQQPQDPIQGTYSAVLGPPFNTPPYTEKAFSQHEYAFDDISTMPLHVPTASYRDHHTYNPPQSAPIAPPNDWPKEQYSTAELNDVLGELNINENGIAPYISQQKRNLAETPAYEEIEVKLPMTSPNSTSTVRIPPELMPPDEQCMEWFNIFFTDIHPYVPVISKPYFLQQWRSNRRSISPLILEAIFACAGRLSNDPAEGAQWLALASKHEDCFMDVPRLSTIQALLLLLKARESAPKRGYYWRSWMTVKKLVTMAHDLELHEHYGEHQAGRNCGSDPTECLIKTRLWQNIFICEMMIGGPQGRTDMGVDPESVDLSIQRPLPGIDSSDYQISRQFTYFVRKVRFVRSMHDIKTSAKGDGFAFDPKFKNLSNSLTKWHEELPRDLQITFPDDETPPWLPSHFVGNTHSYYHLTVIMLHRPQLQALSSPNSYNDPAWRRQMAICYGSAKALCRLQEGILHTFGILGLVCMQRGINFVMYAVLTCVNIQLVAIMTPLEEFNHDSKDYLTRSMRILESCTSTWPVPDMQARIDALREAFSADTSRPFELKPSFPYGSPSSSTGLQPSPPPDDHLAHRMLPHQESLGQSHQIPYNAQPITPPVSAGFDASKGNSLSSASMPMMSSGQQQQLPVQTTSVGNDQVEWNPTPIFNSWNTAFGTPTGAIVSTTMSVPQQSSPDLYPPSSLSTHPVPSLQTQQSYPEQTYSVPPEMPSLPRVQTAPQLPAFTSPAPSFVTSSMWRDTVASTYDSRALKRGWDTEPSFFNDQVQVKRSR</sequence>
<evidence type="ECO:0000256" key="4">
    <source>
        <dbReference type="ARBA" id="ARBA00023015"/>
    </source>
</evidence>
<dbReference type="CDD" id="cd00067">
    <property type="entry name" value="GAL4"/>
    <property type="match status" value="1"/>
</dbReference>
<keyword evidence="4" id="KW-0805">Transcription regulation</keyword>
<organism evidence="10 11">
    <name type="scientific">Cladonia borealis</name>
    <dbReference type="NCBI Taxonomy" id="184061"/>
    <lineage>
        <taxon>Eukaryota</taxon>
        <taxon>Fungi</taxon>
        <taxon>Dikarya</taxon>
        <taxon>Ascomycota</taxon>
        <taxon>Pezizomycotina</taxon>
        <taxon>Lecanoromycetes</taxon>
        <taxon>OSLEUM clade</taxon>
        <taxon>Lecanoromycetidae</taxon>
        <taxon>Lecanorales</taxon>
        <taxon>Lecanorineae</taxon>
        <taxon>Cladoniaceae</taxon>
        <taxon>Cladonia</taxon>
    </lineage>
</organism>
<dbReference type="Proteomes" id="UP001166286">
    <property type="component" value="Unassembled WGS sequence"/>
</dbReference>
<dbReference type="SUPFAM" id="SSF57701">
    <property type="entry name" value="Zn2/Cys6 DNA-binding domain"/>
    <property type="match status" value="1"/>
</dbReference>
<protein>
    <recommendedName>
        <fullName evidence="9">Zn(2)-C6 fungal-type domain-containing protein</fullName>
    </recommendedName>
</protein>
<keyword evidence="2" id="KW-0479">Metal-binding</keyword>
<dbReference type="PROSITE" id="PS00463">
    <property type="entry name" value="ZN2_CY6_FUNGAL_1"/>
    <property type="match status" value="1"/>
</dbReference>
<dbReference type="GO" id="GO:0005634">
    <property type="term" value="C:nucleus"/>
    <property type="evidence" value="ECO:0007669"/>
    <property type="project" value="UniProtKB-SubCell"/>
</dbReference>
<dbReference type="EMBL" id="JAFEKC020000003">
    <property type="protein sequence ID" value="KAK0515659.1"/>
    <property type="molecule type" value="Genomic_DNA"/>
</dbReference>
<name>A0AA39R8I3_9LECA</name>
<evidence type="ECO:0000313" key="10">
    <source>
        <dbReference type="EMBL" id="KAK0515659.1"/>
    </source>
</evidence>
<evidence type="ECO:0000259" key="9">
    <source>
        <dbReference type="PROSITE" id="PS50048"/>
    </source>
</evidence>
<keyword evidence="5" id="KW-0238">DNA-binding</keyword>
<evidence type="ECO:0000256" key="8">
    <source>
        <dbReference type="SAM" id="MobiDB-lite"/>
    </source>
</evidence>
<dbReference type="InterPro" id="IPR036864">
    <property type="entry name" value="Zn2-C6_fun-type_DNA-bd_sf"/>
</dbReference>
<keyword evidence="7" id="KW-0539">Nucleus</keyword>
<dbReference type="PANTHER" id="PTHR31313:SF79">
    <property type="entry name" value="C6 FINGER DOMAIN-CONTAINING PROTEIN"/>
    <property type="match status" value="1"/>
</dbReference>
<feature type="compositionally biased region" description="Polar residues" evidence="8">
    <location>
        <begin position="815"/>
        <end position="833"/>
    </location>
</feature>
<dbReference type="PROSITE" id="PS50048">
    <property type="entry name" value="ZN2_CY6_FUNGAL_2"/>
    <property type="match status" value="1"/>
</dbReference>
<feature type="compositionally biased region" description="Low complexity" evidence="8">
    <location>
        <begin position="741"/>
        <end position="757"/>
    </location>
</feature>